<keyword evidence="3 5" id="KW-0732">Signal</keyword>
<dbReference type="FunFam" id="3.10.105.10:FF:000006">
    <property type="entry name" value="Peptide ABC transporter substrate-binding protein"/>
    <property type="match status" value="1"/>
</dbReference>
<feature type="signal peptide" evidence="5">
    <location>
        <begin position="1"/>
        <end position="19"/>
    </location>
</feature>
<dbReference type="RefSeq" id="WP_010939361.1">
    <property type="nucleotide sequence ID" value="NC_008751.1"/>
</dbReference>
<proteinExistence type="inferred from homology"/>
<dbReference type="CDD" id="cd08514">
    <property type="entry name" value="PBP2_AppA_like"/>
    <property type="match status" value="1"/>
</dbReference>
<dbReference type="InterPro" id="IPR000914">
    <property type="entry name" value="SBP_5_dom"/>
</dbReference>
<dbReference type="KEGG" id="dvl:Dvul_1145"/>
<feature type="chain" id="PRO_5002604302" evidence="5">
    <location>
        <begin position="20"/>
        <end position="565"/>
    </location>
</feature>
<dbReference type="Gene3D" id="3.40.190.10">
    <property type="entry name" value="Periplasmic binding protein-like II"/>
    <property type="match status" value="1"/>
</dbReference>
<dbReference type="GO" id="GO:0015833">
    <property type="term" value="P:peptide transport"/>
    <property type="evidence" value="ECO:0007669"/>
    <property type="project" value="TreeGrafter"/>
</dbReference>
<gene>
    <name evidence="7" type="ordered locus">Dvul_1145</name>
</gene>
<organism evidence="7 8">
    <name type="scientific">Nitratidesulfovibrio vulgaris (strain DP4)</name>
    <name type="common">Desulfovibrio vulgaris</name>
    <dbReference type="NCBI Taxonomy" id="391774"/>
    <lineage>
        <taxon>Bacteria</taxon>
        <taxon>Pseudomonadati</taxon>
        <taxon>Thermodesulfobacteriota</taxon>
        <taxon>Desulfovibrionia</taxon>
        <taxon>Desulfovibrionales</taxon>
        <taxon>Desulfovibrionaceae</taxon>
        <taxon>Nitratidesulfovibrio</taxon>
    </lineage>
</organism>
<dbReference type="GO" id="GO:0030288">
    <property type="term" value="C:outer membrane-bounded periplasmic space"/>
    <property type="evidence" value="ECO:0007669"/>
    <property type="project" value="UniProtKB-ARBA"/>
</dbReference>
<dbReference type="HOGENOM" id="CLU_017028_8_6_7"/>
<evidence type="ECO:0000256" key="2">
    <source>
        <dbReference type="ARBA" id="ARBA00022448"/>
    </source>
</evidence>
<feature type="domain" description="Solute-binding protein family 5" evidence="6">
    <location>
        <begin position="104"/>
        <end position="465"/>
    </location>
</feature>
<evidence type="ECO:0000256" key="5">
    <source>
        <dbReference type="SAM" id="SignalP"/>
    </source>
</evidence>
<sequence length="565" mass="64028">MSVLRCLTIVSLVAVCLCAGCGDDTAPTVSKEAPQVPSGSTAGEGFPPAGRPTAQEMAEDGGRIIMGSIGEPSNLISFLSSDASSHEVASQLYVGLLRYNRDLEIEPWAAESYEVLDGGRLLRFKLRKGIRWQDGVELTADDVEFTYKLIIAPTTPTPYAGDFLAVQEFRKTGRYSFEVRYDKPFARSLISWMQDIMPKHLLEGQDVRTTPFARKPVGAGPYMLESWEPGTRLVLRANPDYFEGRPHIDEVVYRIIPDNATMFLELKAGKLDMMGLSPQQYLRQTDGYTWERDWRKYRYLSFGYTYLGYNLKHPFFADARVRRAIAHAIDREGIIKGVLLGQGVPTVGPYKPGTWVYNDRLTAYSYDPALAAEMLREAGWQDTDGDGILDREGRPFAFTILTNQGNDQRIKTATIIQSQLKDVGIRVQIRTVEWAAFIKEFVNTGRFDAVILGWNITQDPDAYDVWHSSKAEPGGLNFVGYRNAEVDAVLEKARRTFDQDERKQYYDRFQEIVHRDQPYCFLYVPYALPVVAARFRGIDPAPAGLMHNFNRWWVPVDQQRSTVQQ</sequence>
<dbReference type="PIRSF" id="PIRSF002741">
    <property type="entry name" value="MppA"/>
    <property type="match status" value="1"/>
</dbReference>
<evidence type="ECO:0000256" key="4">
    <source>
        <dbReference type="SAM" id="MobiDB-lite"/>
    </source>
</evidence>
<feature type="region of interest" description="Disordered" evidence="4">
    <location>
        <begin position="28"/>
        <end position="49"/>
    </location>
</feature>
<dbReference type="SUPFAM" id="SSF53850">
    <property type="entry name" value="Periplasmic binding protein-like II"/>
    <property type="match status" value="1"/>
</dbReference>
<dbReference type="Gene3D" id="3.10.105.10">
    <property type="entry name" value="Dipeptide-binding Protein, Domain 3"/>
    <property type="match status" value="1"/>
</dbReference>
<dbReference type="AlphaFoldDB" id="A0A0H3A7Z6"/>
<dbReference type="Proteomes" id="UP000009173">
    <property type="component" value="Chromosome"/>
</dbReference>
<dbReference type="Gene3D" id="3.90.76.10">
    <property type="entry name" value="Dipeptide-binding Protein, Domain 1"/>
    <property type="match status" value="1"/>
</dbReference>
<dbReference type="GO" id="GO:1904680">
    <property type="term" value="F:peptide transmembrane transporter activity"/>
    <property type="evidence" value="ECO:0007669"/>
    <property type="project" value="TreeGrafter"/>
</dbReference>
<evidence type="ECO:0000259" key="6">
    <source>
        <dbReference type="Pfam" id="PF00496"/>
    </source>
</evidence>
<dbReference type="InterPro" id="IPR030678">
    <property type="entry name" value="Peptide/Ni-bd"/>
</dbReference>
<evidence type="ECO:0000313" key="8">
    <source>
        <dbReference type="Proteomes" id="UP000009173"/>
    </source>
</evidence>
<dbReference type="InterPro" id="IPR039424">
    <property type="entry name" value="SBP_5"/>
</dbReference>
<evidence type="ECO:0000256" key="3">
    <source>
        <dbReference type="ARBA" id="ARBA00022729"/>
    </source>
</evidence>
<dbReference type="GO" id="GO:0043190">
    <property type="term" value="C:ATP-binding cassette (ABC) transporter complex"/>
    <property type="evidence" value="ECO:0007669"/>
    <property type="project" value="InterPro"/>
</dbReference>
<comment type="similarity">
    <text evidence="1">Belongs to the bacterial solute-binding protein 5 family.</text>
</comment>
<keyword evidence="2" id="KW-0813">Transport</keyword>
<name>A0A0H3A7Z6_NITV4</name>
<dbReference type="Pfam" id="PF00496">
    <property type="entry name" value="SBP_bac_5"/>
    <property type="match status" value="1"/>
</dbReference>
<dbReference type="PANTHER" id="PTHR30290">
    <property type="entry name" value="PERIPLASMIC BINDING COMPONENT OF ABC TRANSPORTER"/>
    <property type="match status" value="1"/>
</dbReference>
<evidence type="ECO:0000313" key="7">
    <source>
        <dbReference type="EMBL" id="ABM28165.1"/>
    </source>
</evidence>
<dbReference type="EMBL" id="CP000527">
    <property type="protein sequence ID" value="ABM28165.1"/>
    <property type="molecule type" value="Genomic_DNA"/>
</dbReference>
<reference evidence="8" key="1">
    <citation type="journal article" date="2009" name="Environ. Microbiol.">
        <title>Contribution of mobile genetic elements to Desulfovibrio vulgaris genome plasticity.</title>
        <authorList>
            <person name="Walker C.B."/>
            <person name="Stolyar S."/>
            <person name="Chivian D."/>
            <person name="Pinel N."/>
            <person name="Gabster J.A."/>
            <person name="Dehal P.S."/>
            <person name="He Z."/>
            <person name="Yang Z.K."/>
            <person name="Yen H.C."/>
            <person name="Zhou J."/>
            <person name="Wall J.D."/>
            <person name="Hazen T.C."/>
            <person name="Arkin A.P."/>
            <person name="Stahl D.A."/>
        </authorList>
    </citation>
    <scope>NUCLEOTIDE SEQUENCE [LARGE SCALE GENOMIC DNA]</scope>
    <source>
        <strain evidence="8">DP4</strain>
    </source>
</reference>
<dbReference type="PANTHER" id="PTHR30290:SF38">
    <property type="entry name" value="D,D-DIPEPTIDE-BINDING PERIPLASMIC PROTEIN DDPA-RELATED"/>
    <property type="match status" value="1"/>
</dbReference>
<evidence type="ECO:0000256" key="1">
    <source>
        <dbReference type="ARBA" id="ARBA00005695"/>
    </source>
</evidence>
<dbReference type="SMR" id="A0A0H3A7Z6"/>
<accession>A0A0H3A7Z6</accession>
<protein>
    <submittedName>
        <fullName evidence="7">Extracellular solute-binding protein, family 5</fullName>
    </submittedName>
</protein>